<dbReference type="OMA" id="TEAGDHC"/>
<organism evidence="2 4">
    <name type="scientific">Fusarium culmorum</name>
    <dbReference type="NCBI Taxonomy" id="5516"/>
    <lineage>
        <taxon>Eukaryota</taxon>
        <taxon>Fungi</taxon>
        <taxon>Dikarya</taxon>
        <taxon>Ascomycota</taxon>
        <taxon>Pezizomycotina</taxon>
        <taxon>Sordariomycetes</taxon>
        <taxon>Hypocreomycetidae</taxon>
        <taxon>Hypocreales</taxon>
        <taxon>Nectriaceae</taxon>
        <taxon>Fusarium</taxon>
    </lineage>
</organism>
<evidence type="ECO:0000313" key="4">
    <source>
        <dbReference type="Proteomes" id="UP000241587"/>
    </source>
</evidence>
<dbReference type="EMBL" id="CP064750">
    <property type="protein sequence ID" value="QPC67219.1"/>
    <property type="molecule type" value="Genomic_DNA"/>
</dbReference>
<sequence>MHGTGGDAAFETTDAEWQCLDPRSNHLRDEGVVKKVKKLHTELRSDLEGPSQAVEQTGGSRSGGIVTDVDENEHDMKLPRGVSTEAGDHCEEVAKSRTKVAWGTRC</sequence>
<keyword evidence="4" id="KW-1185">Reference proteome</keyword>
<protein>
    <submittedName>
        <fullName evidence="2">Uncharacterized protein</fullName>
    </submittedName>
</protein>
<accession>A0A2T4HBA4</accession>
<feature type="region of interest" description="Disordered" evidence="1">
    <location>
        <begin position="44"/>
        <end position="85"/>
    </location>
</feature>
<dbReference type="Proteomes" id="UP000663297">
    <property type="component" value="Chromosome 4"/>
</dbReference>
<dbReference type="EMBL" id="PVEM01000001">
    <property type="protein sequence ID" value="PTD13081.1"/>
    <property type="molecule type" value="Genomic_DNA"/>
</dbReference>
<name>A0A2T4HBA4_FUSCU</name>
<dbReference type="Proteomes" id="UP000241587">
    <property type="component" value="Unassembled WGS sequence"/>
</dbReference>
<reference evidence="3" key="2">
    <citation type="submission" date="2020-11" db="EMBL/GenBank/DDBJ databases">
        <title>The chromosome-scale genome resource for two endophytic Fusarium species: F. culmorum and F. pseudograminearum.</title>
        <authorList>
            <person name="Yuan Z."/>
        </authorList>
    </citation>
    <scope>NUCLEOTIDE SEQUENCE</scope>
    <source>
        <strain evidence="3">Class2-1B</strain>
    </source>
</reference>
<dbReference type="OrthoDB" id="10269401at2759"/>
<gene>
    <name evidence="2" type="ORF">FCULG_00004188</name>
    <name evidence="3" type="ORF">HYE67_009450</name>
</gene>
<evidence type="ECO:0000313" key="2">
    <source>
        <dbReference type="EMBL" id="PTD13081.1"/>
    </source>
</evidence>
<reference evidence="2 4" key="1">
    <citation type="submission" date="2018-02" db="EMBL/GenBank/DDBJ databases">
        <title>Fusarium culmorum secondary metabolites in fungal-bacterial-plant interactions.</title>
        <authorList>
            <person name="Schmidt R."/>
        </authorList>
    </citation>
    <scope>NUCLEOTIDE SEQUENCE [LARGE SCALE GENOMIC DNA]</scope>
    <source>
        <strain evidence="2 4">PV</strain>
    </source>
</reference>
<proteinExistence type="predicted"/>
<dbReference type="AlphaFoldDB" id="A0A2T4HBA4"/>
<evidence type="ECO:0000256" key="1">
    <source>
        <dbReference type="SAM" id="MobiDB-lite"/>
    </source>
</evidence>
<evidence type="ECO:0000313" key="3">
    <source>
        <dbReference type="EMBL" id="QPC67219.1"/>
    </source>
</evidence>